<comment type="caution">
    <text evidence="2">The sequence shown here is derived from an EMBL/GenBank/DDBJ whole genome shotgun (WGS) entry which is preliminary data.</text>
</comment>
<evidence type="ECO:0000313" key="2">
    <source>
        <dbReference type="EMBL" id="MFC5835296.1"/>
    </source>
</evidence>
<protein>
    <submittedName>
        <fullName evidence="2">Uncharacterized protein</fullName>
    </submittedName>
</protein>
<evidence type="ECO:0000313" key="3">
    <source>
        <dbReference type="Proteomes" id="UP001596058"/>
    </source>
</evidence>
<proteinExistence type="predicted"/>
<dbReference type="Proteomes" id="UP001596058">
    <property type="component" value="Unassembled WGS sequence"/>
</dbReference>
<keyword evidence="3" id="KW-1185">Reference proteome</keyword>
<sequence length="60" mass="6464">MHSSPDSSPNVSPDVGRRSALDARRPVAERRRRGGRWVRRSAVAAVLALLAVELVLGCDA</sequence>
<dbReference type="EMBL" id="JBHSPA010000122">
    <property type="protein sequence ID" value="MFC5835296.1"/>
    <property type="molecule type" value="Genomic_DNA"/>
</dbReference>
<organism evidence="2 3">
    <name type="scientific">Nonomuraea insulae</name>
    <dbReference type="NCBI Taxonomy" id="1616787"/>
    <lineage>
        <taxon>Bacteria</taxon>
        <taxon>Bacillati</taxon>
        <taxon>Actinomycetota</taxon>
        <taxon>Actinomycetes</taxon>
        <taxon>Streptosporangiales</taxon>
        <taxon>Streptosporangiaceae</taxon>
        <taxon>Nonomuraea</taxon>
    </lineage>
</organism>
<reference evidence="3" key="1">
    <citation type="journal article" date="2019" name="Int. J. Syst. Evol. Microbiol.">
        <title>The Global Catalogue of Microorganisms (GCM) 10K type strain sequencing project: providing services to taxonomists for standard genome sequencing and annotation.</title>
        <authorList>
            <consortium name="The Broad Institute Genomics Platform"/>
            <consortium name="The Broad Institute Genome Sequencing Center for Infectious Disease"/>
            <person name="Wu L."/>
            <person name="Ma J."/>
        </authorList>
    </citation>
    <scope>NUCLEOTIDE SEQUENCE [LARGE SCALE GENOMIC DNA]</scope>
    <source>
        <strain evidence="3">CCUG 53903</strain>
    </source>
</reference>
<name>A0ABW1DDZ6_9ACTN</name>
<accession>A0ABW1DDZ6</accession>
<feature type="non-terminal residue" evidence="2">
    <location>
        <position position="60"/>
    </location>
</feature>
<gene>
    <name evidence="2" type="ORF">ACFPZ3_66730</name>
</gene>
<feature type="compositionally biased region" description="Low complexity" evidence="1">
    <location>
        <begin position="1"/>
        <end position="14"/>
    </location>
</feature>
<feature type="compositionally biased region" description="Basic and acidic residues" evidence="1">
    <location>
        <begin position="15"/>
        <end position="29"/>
    </location>
</feature>
<feature type="region of interest" description="Disordered" evidence="1">
    <location>
        <begin position="1"/>
        <end position="36"/>
    </location>
</feature>
<evidence type="ECO:0000256" key="1">
    <source>
        <dbReference type="SAM" id="MobiDB-lite"/>
    </source>
</evidence>